<evidence type="ECO:0000313" key="2">
    <source>
        <dbReference type="EMBL" id="OWR04519.1"/>
    </source>
</evidence>
<dbReference type="GO" id="GO:0016740">
    <property type="term" value="F:transferase activity"/>
    <property type="evidence" value="ECO:0007669"/>
    <property type="project" value="UniProtKB-KW"/>
</dbReference>
<dbReference type="Proteomes" id="UP000197446">
    <property type="component" value="Unassembled WGS sequence"/>
</dbReference>
<keyword evidence="2" id="KW-0315">Glutamine amidotransferase</keyword>
<dbReference type="Pfam" id="PF00117">
    <property type="entry name" value="GATase"/>
    <property type="match status" value="1"/>
</dbReference>
<sequence>MRSIAILQHDPLQGPGFLQDCLRAQGWDTHVIRPAFGDPMPQHSRDFAGLVVLGSDHSVHDRLGWIVAERALLRDALAHDVPVLGHCFGAQQLAMAAGARVHRNAWPNVGWSRVWVTPDGRALLGGAQTLDVFNWHYDTFELPAGARRTLYGAHCLNKGFRLGPHLGFQCHLEVTEAGVRRWCEAGRAEVQALRGPAVQTWADIQRDLGARTAALQAVARETYRQWAGSLTRPPLLRVGVGLGV</sequence>
<dbReference type="GO" id="GO:0005829">
    <property type="term" value="C:cytosol"/>
    <property type="evidence" value="ECO:0007669"/>
    <property type="project" value="TreeGrafter"/>
</dbReference>
<dbReference type="SUPFAM" id="SSF52317">
    <property type="entry name" value="Class I glutamine amidotransferase-like"/>
    <property type="match status" value="1"/>
</dbReference>
<evidence type="ECO:0000313" key="3">
    <source>
        <dbReference type="Proteomes" id="UP000197446"/>
    </source>
</evidence>
<dbReference type="InterPro" id="IPR017926">
    <property type="entry name" value="GATASE"/>
</dbReference>
<dbReference type="InterPro" id="IPR029062">
    <property type="entry name" value="Class_I_gatase-like"/>
</dbReference>
<name>A0A254N919_9BURK</name>
<keyword evidence="3" id="KW-1185">Reference proteome</keyword>
<reference evidence="2 3" key="1">
    <citation type="journal article" date="2007" name="Int. J. Syst. Evol. Microbiol.">
        <title>Description of Pelomonas aquatica sp. nov. and Pelomonas puraquae sp. nov., isolated from industrial and haemodialysis water.</title>
        <authorList>
            <person name="Gomila M."/>
            <person name="Bowien B."/>
            <person name="Falsen E."/>
            <person name="Moore E.R."/>
            <person name="Lalucat J."/>
        </authorList>
    </citation>
    <scope>NUCLEOTIDE SEQUENCE [LARGE SCALE GENOMIC DNA]</scope>
    <source>
        <strain evidence="2 3">CCUG 52769</strain>
    </source>
</reference>
<protein>
    <submittedName>
        <fullName evidence="2">Glutamine amidotransferase</fullName>
    </submittedName>
</protein>
<evidence type="ECO:0000259" key="1">
    <source>
        <dbReference type="Pfam" id="PF00117"/>
    </source>
</evidence>
<dbReference type="PROSITE" id="PS51273">
    <property type="entry name" value="GATASE_TYPE_1"/>
    <property type="match status" value="1"/>
</dbReference>
<dbReference type="Gene3D" id="3.40.50.880">
    <property type="match status" value="1"/>
</dbReference>
<keyword evidence="2" id="KW-0808">Transferase</keyword>
<accession>A0A254N919</accession>
<dbReference type="PANTHER" id="PTHR42695">
    <property type="entry name" value="GLUTAMINE AMIDOTRANSFERASE YLR126C-RELATED"/>
    <property type="match status" value="1"/>
</dbReference>
<dbReference type="CDD" id="cd01741">
    <property type="entry name" value="GATase1_1"/>
    <property type="match status" value="1"/>
</dbReference>
<dbReference type="OrthoDB" id="9813383at2"/>
<dbReference type="InterPro" id="IPR044992">
    <property type="entry name" value="ChyE-like"/>
</dbReference>
<gene>
    <name evidence="2" type="ORF">CDO81_07990</name>
</gene>
<proteinExistence type="predicted"/>
<organism evidence="2 3">
    <name type="scientific">Roseateles puraquae</name>
    <dbReference type="NCBI Taxonomy" id="431059"/>
    <lineage>
        <taxon>Bacteria</taxon>
        <taxon>Pseudomonadati</taxon>
        <taxon>Pseudomonadota</taxon>
        <taxon>Betaproteobacteria</taxon>
        <taxon>Burkholderiales</taxon>
        <taxon>Sphaerotilaceae</taxon>
        <taxon>Roseateles</taxon>
    </lineage>
</organism>
<dbReference type="PANTHER" id="PTHR42695:SF5">
    <property type="entry name" value="GLUTAMINE AMIDOTRANSFERASE YLR126C-RELATED"/>
    <property type="match status" value="1"/>
</dbReference>
<comment type="caution">
    <text evidence="2">The sequence shown here is derived from an EMBL/GenBank/DDBJ whole genome shotgun (WGS) entry which is preliminary data.</text>
</comment>
<dbReference type="RefSeq" id="WP_088482656.1">
    <property type="nucleotide sequence ID" value="NZ_NISI01000002.1"/>
</dbReference>
<feature type="domain" description="Glutamine amidotransferase" evidence="1">
    <location>
        <begin position="21"/>
        <end position="175"/>
    </location>
</feature>
<dbReference type="EMBL" id="NISI01000002">
    <property type="protein sequence ID" value="OWR04519.1"/>
    <property type="molecule type" value="Genomic_DNA"/>
</dbReference>
<dbReference type="AlphaFoldDB" id="A0A254N919"/>